<evidence type="ECO:0000313" key="3">
    <source>
        <dbReference type="Proteomes" id="UP001432014"/>
    </source>
</evidence>
<dbReference type="NCBIfam" id="NF042935">
    <property type="entry name" value="SCO6880_fam"/>
    <property type="match status" value="1"/>
</dbReference>
<keyword evidence="1" id="KW-1133">Transmembrane helix</keyword>
<name>A0ABZ1W0P4_9ACTN</name>
<dbReference type="Proteomes" id="UP001432014">
    <property type="component" value="Chromosome"/>
</dbReference>
<feature type="transmembrane region" description="Helical" evidence="1">
    <location>
        <begin position="49"/>
        <end position="67"/>
    </location>
</feature>
<evidence type="ECO:0000313" key="2">
    <source>
        <dbReference type="EMBL" id="WUS54366.1"/>
    </source>
</evidence>
<dbReference type="EMBL" id="CP108482">
    <property type="protein sequence ID" value="WUS54366.1"/>
    <property type="molecule type" value="Genomic_DNA"/>
</dbReference>
<evidence type="ECO:0008006" key="4">
    <source>
        <dbReference type="Google" id="ProtNLM"/>
    </source>
</evidence>
<accession>A0ABZ1W0P4</accession>
<feature type="transmembrane region" description="Helical" evidence="1">
    <location>
        <begin position="26"/>
        <end position="43"/>
    </location>
</feature>
<dbReference type="RefSeq" id="WP_329492978.1">
    <property type="nucleotide sequence ID" value="NZ_CP108460.1"/>
</dbReference>
<organism evidence="2 3">
    <name type="scientific">Kitasatospora herbaricolor</name>
    <dbReference type="NCBI Taxonomy" id="68217"/>
    <lineage>
        <taxon>Bacteria</taxon>
        <taxon>Bacillati</taxon>
        <taxon>Actinomycetota</taxon>
        <taxon>Actinomycetes</taxon>
        <taxon>Kitasatosporales</taxon>
        <taxon>Streptomycetaceae</taxon>
        <taxon>Kitasatospora</taxon>
    </lineage>
</organism>
<gene>
    <name evidence="2" type="ORF">OG469_01890</name>
</gene>
<sequence length="495" mass="55286">MPRTFLFPRPRPRGLLGRRLEMDEQWVLAAGVLGGLLLLWVAPGIPFKLLGFAVTAGLSGWAVLVPWQGRTFLKWFEIRRTHRRLLRDGRLLYRSIAPKVGRRGDGTPEKVAPPPGIPDVEWISARTAYGDLAILLQTDEAMFTAAIEVEGQKNFGGLDAEDKEALVGAWEFLLKSTADSGGRVRRLQWVSRVVPTDPNAHARDAEARRDAAAPQWLHDSYDQLLRTVAISAEDRRLLIVVGIPYDAELVAEARRYRTLHEGFGIVLGKEIEEFIRRLGLAQLRWVRNLDEPALASWFHHSYDPSHWINDTAGMDRASAWPAEVDARDPAVMLSRSWEGTEPWHSVTAWWKQLPVLPVGVNFLAPLLLYVQDVIFTVAVTMDLVTSDEALREAMADVTNEIGQADSKVGKVGDPREAKDRRTATATMHDIANGAAGIRLAGWVTVTAPDAEKLRQHRDLLRAQATRANLRLEWCDREHFRAHANTLPLAGGLLKG</sequence>
<keyword evidence="3" id="KW-1185">Reference proteome</keyword>
<dbReference type="InterPro" id="IPR049978">
    <property type="entry name" value="SCO6880-like"/>
</dbReference>
<evidence type="ECO:0000256" key="1">
    <source>
        <dbReference type="SAM" id="Phobius"/>
    </source>
</evidence>
<keyword evidence="1" id="KW-0812">Transmembrane</keyword>
<reference evidence="2 3" key="1">
    <citation type="submission" date="2022-10" db="EMBL/GenBank/DDBJ databases">
        <title>The complete genomes of actinobacterial strains from the NBC collection.</title>
        <authorList>
            <person name="Joergensen T.S."/>
            <person name="Alvarez Arevalo M."/>
            <person name="Sterndorff E.B."/>
            <person name="Faurdal D."/>
            <person name="Vuksanovic O."/>
            <person name="Mourched A.-S."/>
            <person name="Charusanti P."/>
            <person name="Shaw S."/>
            <person name="Blin K."/>
            <person name="Weber T."/>
        </authorList>
    </citation>
    <scope>NUCLEOTIDE SEQUENCE [LARGE SCALE GENOMIC DNA]</scope>
    <source>
        <strain evidence="2 3">NBC_01247</strain>
    </source>
</reference>
<proteinExistence type="predicted"/>
<protein>
    <recommendedName>
        <fullName evidence="4">PrgI family protein</fullName>
    </recommendedName>
</protein>
<keyword evidence="1" id="KW-0472">Membrane</keyword>